<feature type="domain" description="Alpha/beta hydrolase fold-3" evidence="2">
    <location>
        <begin position="82"/>
        <end position="156"/>
    </location>
</feature>
<feature type="region of interest" description="Disordered" evidence="1">
    <location>
        <begin position="185"/>
        <end position="210"/>
    </location>
</feature>
<dbReference type="GO" id="GO:0016787">
    <property type="term" value="F:hydrolase activity"/>
    <property type="evidence" value="ECO:0007669"/>
    <property type="project" value="InterPro"/>
</dbReference>
<comment type="caution">
    <text evidence="3">The sequence shown here is derived from an EMBL/GenBank/DDBJ whole genome shotgun (WGS) entry which is preliminary data.</text>
</comment>
<evidence type="ECO:0000313" key="4">
    <source>
        <dbReference type="Proteomes" id="UP001209878"/>
    </source>
</evidence>
<dbReference type="SUPFAM" id="SSF53474">
    <property type="entry name" value="alpha/beta-Hydrolases"/>
    <property type="match status" value="1"/>
</dbReference>
<evidence type="ECO:0000256" key="1">
    <source>
        <dbReference type="SAM" id="MobiDB-lite"/>
    </source>
</evidence>
<dbReference type="Proteomes" id="UP001209878">
    <property type="component" value="Unassembled WGS sequence"/>
</dbReference>
<accession>A0AAD9JV95</accession>
<evidence type="ECO:0000313" key="3">
    <source>
        <dbReference type="EMBL" id="KAK2159797.1"/>
    </source>
</evidence>
<evidence type="ECO:0000259" key="2">
    <source>
        <dbReference type="Pfam" id="PF07859"/>
    </source>
</evidence>
<proteinExistence type="predicted"/>
<name>A0AAD9JV95_RIDPI</name>
<protein>
    <recommendedName>
        <fullName evidence="2">Alpha/beta hydrolase fold-3 domain-containing protein</fullName>
    </recommendedName>
</protein>
<gene>
    <name evidence="3" type="ORF">NP493_1690g00022</name>
</gene>
<reference evidence="3" key="1">
    <citation type="journal article" date="2023" name="Mol. Biol. Evol.">
        <title>Third-Generation Sequencing Reveals the Adaptive Role of the Epigenome in Three Deep-Sea Polychaetes.</title>
        <authorList>
            <person name="Perez M."/>
            <person name="Aroh O."/>
            <person name="Sun Y."/>
            <person name="Lan Y."/>
            <person name="Juniper S.K."/>
            <person name="Young C.R."/>
            <person name="Angers B."/>
            <person name="Qian P.Y."/>
        </authorList>
    </citation>
    <scope>NUCLEOTIDE SEQUENCE</scope>
    <source>
        <strain evidence="3">R07B-5</strain>
    </source>
</reference>
<dbReference type="EMBL" id="JAODUO010001689">
    <property type="protein sequence ID" value="KAK2159797.1"/>
    <property type="molecule type" value="Genomic_DNA"/>
</dbReference>
<dbReference type="Pfam" id="PF07859">
    <property type="entry name" value="Abhydrolase_3"/>
    <property type="match status" value="1"/>
</dbReference>
<dbReference type="Gene3D" id="3.40.50.1820">
    <property type="entry name" value="alpha/beta hydrolase"/>
    <property type="match status" value="1"/>
</dbReference>
<organism evidence="3 4">
    <name type="scientific">Ridgeia piscesae</name>
    <name type="common">Tubeworm</name>
    <dbReference type="NCBI Taxonomy" id="27915"/>
    <lineage>
        <taxon>Eukaryota</taxon>
        <taxon>Metazoa</taxon>
        <taxon>Spiralia</taxon>
        <taxon>Lophotrochozoa</taxon>
        <taxon>Annelida</taxon>
        <taxon>Polychaeta</taxon>
        <taxon>Sedentaria</taxon>
        <taxon>Canalipalpata</taxon>
        <taxon>Sabellida</taxon>
        <taxon>Siboglinidae</taxon>
        <taxon>Ridgeia</taxon>
    </lineage>
</organism>
<dbReference type="AlphaFoldDB" id="A0AAD9JV95"/>
<dbReference type="InterPro" id="IPR029058">
    <property type="entry name" value="AB_hydrolase_fold"/>
</dbReference>
<dbReference type="InterPro" id="IPR013094">
    <property type="entry name" value="AB_hydrolase_3"/>
</dbReference>
<sequence length="223" mass="24316">MQADILKCLGHEAHTAIIIRHMIAIQPESGPQPGPPPVDPFLKVTHDTFDGVKVIVYQPTSVKNSLRGGLVYMYAGGWALGSAGESSGGTLAAAVTLKFRNRNWRPRIKLQVLLYPPLQTIDFMTPSNRKNACLGDLDQAYIRDFWLWYAFGNVTDSHVVGRTKPLPRPATADCCRGQLSLTQARSQANDDSPSHVVGQTNLSGPKSSRHSLTSISLLSCHVT</sequence>
<keyword evidence="4" id="KW-1185">Reference proteome</keyword>